<dbReference type="AlphaFoldDB" id="A0AAW9S011"/>
<dbReference type="Proteomes" id="UP001403385">
    <property type="component" value="Unassembled WGS sequence"/>
</dbReference>
<evidence type="ECO:0000256" key="7">
    <source>
        <dbReference type="SAM" id="SignalP"/>
    </source>
</evidence>
<gene>
    <name evidence="9" type="ORF">AAG747_15820</name>
</gene>
<dbReference type="EC" id="5.2.1.8" evidence="9"/>
<evidence type="ECO:0000256" key="3">
    <source>
        <dbReference type="ARBA" id="ARBA00023110"/>
    </source>
</evidence>
<reference evidence="9 10" key="1">
    <citation type="submission" date="2024-04" db="EMBL/GenBank/DDBJ databases">
        <title>Novel genus in family Flammeovirgaceae.</title>
        <authorList>
            <person name="Nguyen T.H."/>
            <person name="Vuong T.Q."/>
            <person name="Le H."/>
            <person name="Kim S.-G."/>
        </authorList>
    </citation>
    <scope>NUCLEOTIDE SEQUENCE [LARGE SCALE GENOMIC DNA]</scope>
    <source>
        <strain evidence="9 10">JCM 23209</strain>
    </source>
</reference>
<dbReference type="Gene3D" id="3.10.50.40">
    <property type="match status" value="2"/>
</dbReference>
<dbReference type="InterPro" id="IPR046357">
    <property type="entry name" value="PPIase_dom_sf"/>
</dbReference>
<evidence type="ECO:0000256" key="6">
    <source>
        <dbReference type="PROSITE-ProRule" id="PRU00278"/>
    </source>
</evidence>
<dbReference type="InterPro" id="IPR015391">
    <property type="entry name" value="SurA_N"/>
</dbReference>
<dbReference type="InterPro" id="IPR027304">
    <property type="entry name" value="Trigger_fact/SurA_dom_sf"/>
</dbReference>
<dbReference type="InterPro" id="IPR000297">
    <property type="entry name" value="PPIase_PpiC"/>
</dbReference>
<dbReference type="Gene3D" id="1.10.4030.10">
    <property type="entry name" value="Porin chaperone SurA, peptide-binding domain"/>
    <property type="match status" value="1"/>
</dbReference>
<accession>A0AAW9S011</accession>
<feature type="domain" description="PpiC" evidence="8">
    <location>
        <begin position="179"/>
        <end position="280"/>
    </location>
</feature>
<evidence type="ECO:0000259" key="8">
    <source>
        <dbReference type="PROSITE" id="PS50198"/>
    </source>
</evidence>
<keyword evidence="4" id="KW-0143">Chaperone</keyword>
<feature type="signal peptide" evidence="7">
    <location>
        <begin position="1"/>
        <end position="27"/>
    </location>
</feature>
<keyword evidence="5 6" id="KW-0413">Isomerase</keyword>
<dbReference type="PROSITE" id="PS50198">
    <property type="entry name" value="PPIC_PPIASE_2"/>
    <property type="match status" value="2"/>
</dbReference>
<dbReference type="PANTHER" id="PTHR47637">
    <property type="entry name" value="CHAPERONE SURA"/>
    <property type="match status" value="1"/>
</dbReference>
<dbReference type="Pfam" id="PF09312">
    <property type="entry name" value="SurA_N"/>
    <property type="match status" value="1"/>
</dbReference>
<dbReference type="GO" id="GO:0003755">
    <property type="term" value="F:peptidyl-prolyl cis-trans isomerase activity"/>
    <property type="evidence" value="ECO:0007669"/>
    <property type="project" value="UniProtKB-KW"/>
</dbReference>
<dbReference type="EMBL" id="JBDKWZ010000008">
    <property type="protein sequence ID" value="MEN7549392.1"/>
    <property type="molecule type" value="Genomic_DNA"/>
</dbReference>
<keyword evidence="2" id="KW-0574">Periplasm</keyword>
<dbReference type="PANTHER" id="PTHR47637:SF1">
    <property type="entry name" value="CHAPERONE SURA"/>
    <property type="match status" value="1"/>
</dbReference>
<organism evidence="9 10">
    <name type="scientific">Rapidithrix thailandica</name>
    <dbReference type="NCBI Taxonomy" id="413964"/>
    <lineage>
        <taxon>Bacteria</taxon>
        <taxon>Pseudomonadati</taxon>
        <taxon>Bacteroidota</taxon>
        <taxon>Cytophagia</taxon>
        <taxon>Cytophagales</taxon>
        <taxon>Flammeovirgaceae</taxon>
        <taxon>Rapidithrix</taxon>
    </lineage>
</organism>
<keyword evidence="1 7" id="KW-0732">Signal</keyword>
<dbReference type="SUPFAM" id="SSF54534">
    <property type="entry name" value="FKBP-like"/>
    <property type="match status" value="2"/>
</dbReference>
<dbReference type="RefSeq" id="WP_346822167.1">
    <property type="nucleotide sequence ID" value="NZ_JBDKWZ010000008.1"/>
</dbReference>
<comment type="caution">
    <text evidence="9">The sequence shown here is derived from an EMBL/GenBank/DDBJ whole genome shotgun (WGS) entry which is preliminary data.</text>
</comment>
<evidence type="ECO:0000256" key="5">
    <source>
        <dbReference type="ARBA" id="ARBA00023235"/>
    </source>
</evidence>
<dbReference type="InterPro" id="IPR050280">
    <property type="entry name" value="OMP_Chaperone_SurA"/>
</dbReference>
<dbReference type="SUPFAM" id="SSF109998">
    <property type="entry name" value="Triger factor/SurA peptide-binding domain-like"/>
    <property type="match status" value="1"/>
</dbReference>
<evidence type="ECO:0000256" key="2">
    <source>
        <dbReference type="ARBA" id="ARBA00022764"/>
    </source>
</evidence>
<feature type="domain" description="PpiC" evidence="8">
    <location>
        <begin position="283"/>
        <end position="379"/>
    </location>
</feature>
<feature type="chain" id="PRO_5043880689" evidence="7">
    <location>
        <begin position="28"/>
        <end position="453"/>
    </location>
</feature>
<keyword evidence="3 6" id="KW-0697">Rotamase</keyword>
<proteinExistence type="predicted"/>
<name>A0AAW9S011_9BACT</name>
<keyword evidence="10" id="KW-1185">Reference proteome</keyword>
<evidence type="ECO:0000313" key="10">
    <source>
        <dbReference type="Proteomes" id="UP001403385"/>
    </source>
</evidence>
<evidence type="ECO:0000256" key="1">
    <source>
        <dbReference type="ARBA" id="ARBA00022729"/>
    </source>
</evidence>
<sequence>MKFITKLIRGWITVLGAVLLFQANGMAQGQGEVVDKIVAKVDNYIILKSEVENAYIQMAANGEDLGDDAKCQILEQLIMNKILVAKAEIDSVIVDEKEVNQELNQRMDYFINQAGDEAKLERTLGKSLAEIKEELRDQVHERLVVQRMQSEIMQDVTVTPAQVKKYFNDIPKDSIPFLSQEVQVGQIVKNPEVSKSEKEKAKNKLLDIKAKIESGEETFEEMARKNSEDYGSAAKGGDLGWTGRGKMVSEFEAAALSLDPNEISNPVESEFGYHMIQLLERRGNRYRARHILVRPKSNTEDIGGAVTYLDSIRTLIQADSMSFELAVKDHSDDQMTRSNAGFFKDPTTNSSYVSTEGLDPVIFFAIDTMKIGSISEPIKFRTQDGKSAVRIIYYKASKDPHYANLKDDYQKLYIATLNSKKGEILREWIKNAKKDVFIDIDSDYAACKIMQEL</sequence>
<evidence type="ECO:0000256" key="4">
    <source>
        <dbReference type="ARBA" id="ARBA00023186"/>
    </source>
</evidence>
<protein>
    <submittedName>
        <fullName evidence="9">Peptidylprolyl isomerase</fullName>
        <ecNumber evidence="9">5.2.1.8</ecNumber>
    </submittedName>
</protein>
<dbReference type="Pfam" id="PF00639">
    <property type="entry name" value="Rotamase"/>
    <property type="match status" value="2"/>
</dbReference>
<evidence type="ECO:0000313" key="9">
    <source>
        <dbReference type="EMBL" id="MEN7549392.1"/>
    </source>
</evidence>